<evidence type="ECO:0000313" key="2">
    <source>
        <dbReference type="EMBL" id="OAE36026.1"/>
    </source>
</evidence>
<evidence type="ECO:0000259" key="1">
    <source>
        <dbReference type="Pfam" id="PF07727"/>
    </source>
</evidence>
<dbReference type="Pfam" id="PF07727">
    <property type="entry name" value="RVT_2"/>
    <property type="match status" value="2"/>
</dbReference>
<dbReference type="PANTHER" id="PTHR11439">
    <property type="entry name" value="GAG-POL-RELATED RETROTRANSPOSON"/>
    <property type="match status" value="1"/>
</dbReference>
<gene>
    <name evidence="2" type="ORF">AXG93_2535s1020</name>
</gene>
<dbReference type="InterPro" id="IPR013103">
    <property type="entry name" value="RVT_2"/>
</dbReference>
<dbReference type="PANTHER" id="PTHR11439:SF467">
    <property type="entry name" value="INTEGRASE CATALYTIC DOMAIN-CONTAINING PROTEIN"/>
    <property type="match status" value="1"/>
</dbReference>
<organism evidence="2 3">
    <name type="scientific">Marchantia polymorpha subsp. ruderalis</name>
    <dbReference type="NCBI Taxonomy" id="1480154"/>
    <lineage>
        <taxon>Eukaryota</taxon>
        <taxon>Viridiplantae</taxon>
        <taxon>Streptophyta</taxon>
        <taxon>Embryophyta</taxon>
        <taxon>Marchantiophyta</taxon>
        <taxon>Marchantiopsida</taxon>
        <taxon>Marchantiidae</taxon>
        <taxon>Marchantiales</taxon>
        <taxon>Marchantiaceae</taxon>
        <taxon>Marchantia</taxon>
    </lineage>
</organism>
<name>A0A176WUN6_MARPO</name>
<feature type="domain" description="Reverse transcriptase Ty1/copia-type" evidence="1">
    <location>
        <begin position="1"/>
        <end position="44"/>
    </location>
</feature>
<dbReference type="InterPro" id="IPR043502">
    <property type="entry name" value="DNA/RNA_pol_sf"/>
</dbReference>
<dbReference type="AlphaFoldDB" id="A0A176WUN6"/>
<evidence type="ECO:0000313" key="3">
    <source>
        <dbReference type="Proteomes" id="UP000077202"/>
    </source>
</evidence>
<dbReference type="Proteomes" id="UP000077202">
    <property type="component" value="Unassembled WGS sequence"/>
</dbReference>
<sequence length="357" mass="40652">MALAAQYNLELHQMDVKTAFLNRRLDEEVYMALPERLNISFEKNMIAFTKANADQNVYIYSQENAFVYLALYVDDCILASNSLRLLTKIKEKLKTEFEMVDLEEIHHCLGMQVDRNREEGWIRISQPQYLVEKFARFNMADCKPIDTPMEPGLKLSVLDSPNSVGESEEVKHIPYQATVGSLMWAMVCARPDISFAVSSVAQFMSNPGLTHWKAVKRIFRYLKGTLDFGLVFTRVDKPSGLTGYSDADSGGCLHTRRSTSGYCFQLNGGTISWTSKKQKSVALSSTEAEYMALSKAGAEAMWLRELLTDLGFELESTTIFCDNQSTTKVPWKESRYLKDIVSPLEESLFRRRRENVN</sequence>
<feature type="domain" description="Reverse transcriptase Ty1/copia-type" evidence="1">
    <location>
        <begin position="47"/>
        <end position="150"/>
    </location>
</feature>
<keyword evidence="3" id="KW-1185">Reference proteome</keyword>
<proteinExistence type="predicted"/>
<comment type="caution">
    <text evidence="2">The sequence shown here is derived from an EMBL/GenBank/DDBJ whole genome shotgun (WGS) entry which is preliminary data.</text>
</comment>
<dbReference type="SUPFAM" id="SSF56672">
    <property type="entry name" value="DNA/RNA polymerases"/>
    <property type="match status" value="1"/>
</dbReference>
<accession>A0A176WUN6</accession>
<reference evidence="2" key="1">
    <citation type="submission" date="2016-03" db="EMBL/GenBank/DDBJ databases">
        <title>Mechanisms controlling the formation of the plant cell surface in tip-growing cells are functionally conserved among land plants.</title>
        <authorList>
            <person name="Honkanen S."/>
            <person name="Jones V.A."/>
            <person name="Morieri G."/>
            <person name="Champion C."/>
            <person name="Hetherington A.J."/>
            <person name="Kelly S."/>
            <person name="Saint-Marcoux D."/>
            <person name="Proust H."/>
            <person name="Prescott H."/>
            <person name="Dolan L."/>
        </authorList>
    </citation>
    <scope>NUCLEOTIDE SEQUENCE [LARGE SCALE GENOMIC DNA]</scope>
    <source>
        <tissue evidence="2">Whole gametophyte</tissue>
    </source>
</reference>
<protein>
    <recommendedName>
        <fullName evidence="1">Reverse transcriptase Ty1/copia-type domain-containing protein</fullName>
    </recommendedName>
</protein>
<dbReference type="CDD" id="cd09272">
    <property type="entry name" value="RNase_HI_RT_Ty1"/>
    <property type="match status" value="1"/>
</dbReference>
<dbReference type="EMBL" id="LVLJ01000002">
    <property type="protein sequence ID" value="OAE36026.1"/>
    <property type="molecule type" value="Genomic_DNA"/>
</dbReference>